<evidence type="ECO:0000256" key="7">
    <source>
        <dbReference type="ARBA" id="ARBA00023136"/>
    </source>
</evidence>
<dbReference type="EMBL" id="FOHU01000007">
    <property type="protein sequence ID" value="SET27354.1"/>
    <property type="molecule type" value="Genomic_DNA"/>
</dbReference>
<dbReference type="AlphaFoldDB" id="A0A1I0D5R0"/>
<organism evidence="9 10">
    <name type="scientific">Natronincola peptidivorans</name>
    <dbReference type="NCBI Taxonomy" id="426128"/>
    <lineage>
        <taxon>Bacteria</taxon>
        <taxon>Bacillati</taxon>
        <taxon>Bacillota</taxon>
        <taxon>Clostridia</taxon>
        <taxon>Peptostreptococcales</taxon>
        <taxon>Natronincolaceae</taxon>
        <taxon>Natronincola</taxon>
    </lineage>
</organism>
<dbReference type="GO" id="GO:0005886">
    <property type="term" value="C:plasma membrane"/>
    <property type="evidence" value="ECO:0007669"/>
    <property type="project" value="UniProtKB-SubCell"/>
</dbReference>
<keyword evidence="7 8" id="KW-0472">Membrane</keyword>
<dbReference type="RefSeq" id="WP_090442736.1">
    <property type="nucleotide sequence ID" value="NZ_FOHU01000007.1"/>
</dbReference>
<comment type="subcellular location">
    <subcellularLocation>
        <location evidence="1">Cell membrane</location>
        <topology evidence="1">Multi-pass membrane protein</topology>
    </subcellularLocation>
</comment>
<dbReference type="InterPro" id="IPR011606">
    <property type="entry name" value="Brnchd-chn_aa_trnsp_permease"/>
</dbReference>
<evidence type="ECO:0000256" key="5">
    <source>
        <dbReference type="ARBA" id="ARBA00022692"/>
    </source>
</evidence>
<dbReference type="Proteomes" id="UP000199568">
    <property type="component" value="Unassembled WGS sequence"/>
</dbReference>
<feature type="transmembrane region" description="Helical" evidence="8">
    <location>
        <begin position="80"/>
        <end position="99"/>
    </location>
</feature>
<name>A0A1I0D5R0_9FIRM</name>
<reference evidence="9 10" key="1">
    <citation type="submission" date="2016-10" db="EMBL/GenBank/DDBJ databases">
        <authorList>
            <person name="de Groot N.N."/>
        </authorList>
    </citation>
    <scope>NUCLEOTIDE SEQUENCE [LARGE SCALE GENOMIC DNA]</scope>
    <source>
        <strain evidence="9 10">DSM 18979</strain>
    </source>
</reference>
<proteinExistence type="inferred from homology"/>
<keyword evidence="3" id="KW-0813">Transport</keyword>
<dbReference type="STRING" id="426128.SAMN05660297_01869"/>
<feature type="transmembrane region" description="Helical" evidence="8">
    <location>
        <begin position="171"/>
        <end position="197"/>
    </location>
</feature>
<dbReference type="PANTHER" id="PTHR34979:SF1">
    <property type="entry name" value="INNER MEMBRANE PROTEIN YGAZ"/>
    <property type="match status" value="1"/>
</dbReference>
<keyword evidence="6 8" id="KW-1133">Transmembrane helix</keyword>
<evidence type="ECO:0000256" key="4">
    <source>
        <dbReference type="ARBA" id="ARBA00022475"/>
    </source>
</evidence>
<dbReference type="PANTHER" id="PTHR34979">
    <property type="entry name" value="INNER MEMBRANE PROTEIN YGAZ"/>
    <property type="match status" value="1"/>
</dbReference>
<dbReference type="GO" id="GO:1903785">
    <property type="term" value="P:L-valine transmembrane transport"/>
    <property type="evidence" value="ECO:0007669"/>
    <property type="project" value="TreeGrafter"/>
</dbReference>
<comment type="similarity">
    <text evidence="2">Belongs to the AzlC family.</text>
</comment>
<gene>
    <name evidence="9" type="ORF">SAMN05660297_01869</name>
</gene>
<feature type="transmembrane region" description="Helical" evidence="8">
    <location>
        <begin position="33"/>
        <end position="60"/>
    </location>
</feature>
<dbReference type="OrthoDB" id="3177005at2"/>
<protein>
    <submittedName>
        <fullName evidence="9">4-azaleucine resistance probable transporter AzlC</fullName>
    </submittedName>
</protein>
<keyword evidence="5 8" id="KW-0812">Transmembrane</keyword>
<feature type="transmembrane region" description="Helical" evidence="8">
    <location>
        <begin position="204"/>
        <end position="221"/>
    </location>
</feature>
<evidence type="ECO:0000256" key="3">
    <source>
        <dbReference type="ARBA" id="ARBA00022448"/>
    </source>
</evidence>
<feature type="transmembrane region" description="Helical" evidence="8">
    <location>
        <begin position="227"/>
        <end position="245"/>
    </location>
</feature>
<evidence type="ECO:0000313" key="9">
    <source>
        <dbReference type="EMBL" id="SET27354.1"/>
    </source>
</evidence>
<evidence type="ECO:0000256" key="6">
    <source>
        <dbReference type="ARBA" id="ARBA00022989"/>
    </source>
</evidence>
<keyword evidence="10" id="KW-1185">Reference proteome</keyword>
<keyword evidence="4" id="KW-1003">Cell membrane</keyword>
<sequence length="248" mass="26840">MDTKNSYTVNNPLNISSSIVTKRAEFLKGIKKALPIVIGYFPIAVSFGVISAQTGIPLFYTVLMSFMVYAGASQFMAANMLGMGILGFEVVFATFILNFRHFIMSMSLMNKLQHLPMLQKVPLSFGITDETFALLSMEGNDDAKDITSFFIAGVMLSAYFSWGLGTLLGGLLSMVIPASIGASMSIGLYAMFIGLLIPSVKDNYRIGILAAISGILCYIFNIYLNSGWAIVMATLVGSFIGTFIVQGE</sequence>
<evidence type="ECO:0000256" key="2">
    <source>
        <dbReference type="ARBA" id="ARBA00010735"/>
    </source>
</evidence>
<evidence type="ECO:0000313" key="10">
    <source>
        <dbReference type="Proteomes" id="UP000199568"/>
    </source>
</evidence>
<dbReference type="Pfam" id="PF03591">
    <property type="entry name" value="AzlC"/>
    <property type="match status" value="1"/>
</dbReference>
<evidence type="ECO:0000256" key="1">
    <source>
        <dbReference type="ARBA" id="ARBA00004651"/>
    </source>
</evidence>
<accession>A0A1I0D5R0</accession>
<evidence type="ECO:0000256" key="8">
    <source>
        <dbReference type="SAM" id="Phobius"/>
    </source>
</evidence>
<feature type="transmembrane region" description="Helical" evidence="8">
    <location>
        <begin position="146"/>
        <end position="165"/>
    </location>
</feature>